<dbReference type="SUPFAM" id="SSF48498">
    <property type="entry name" value="Tetracyclin repressor-like, C-terminal domain"/>
    <property type="match status" value="1"/>
</dbReference>
<dbReference type="PANTHER" id="PTHR47506:SF3">
    <property type="entry name" value="HTH-TYPE TRANSCRIPTIONAL REGULATOR LMRA"/>
    <property type="match status" value="1"/>
</dbReference>
<dbReference type="PANTHER" id="PTHR47506">
    <property type="entry name" value="TRANSCRIPTIONAL REGULATORY PROTEIN"/>
    <property type="match status" value="1"/>
</dbReference>
<dbReference type="InterPro" id="IPR009057">
    <property type="entry name" value="Homeodomain-like_sf"/>
</dbReference>
<dbReference type="KEGG" id="cui:AFK65_01165"/>
<feature type="domain" description="HTH tetR-type" evidence="5">
    <location>
        <begin position="6"/>
        <end position="66"/>
    </location>
</feature>
<evidence type="ECO:0000313" key="7">
    <source>
        <dbReference type="EMBL" id="STC97639.1"/>
    </source>
</evidence>
<dbReference type="EMBL" id="UFYH01000001">
    <property type="protein sequence ID" value="STC97639.1"/>
    <property type="molecule type" value="Genomic_DNA"/>
</dbReference>
<reference evidence="6 8" key="3">
    <citation type="journal article" date="2016" name="Genome Announc.">
        <title>Fully Closed Genome Sequences of Five Type Strains of the Genus Cronobacter and One Cronobacter sakazakii Strain.</title>
        <authorList>
            <person name="Moine D."/>
            <person name="Kassam M."/>
            <person name="Baert L."/>
            <person name="Tang Y."/>
            <person name="Barretto C."/>
            <person name="Ngom Bru C."/>
            <person name="Klijn A."/>
            <person name="Descombes P."/>
        </authorList>
    </citation>
    <scope>NUCLEOTIDE SEQUENCE [LARGE SCALE GENOMIC DNA]</scope>
    <source>
        <strain evidence="6 8">NCTC 9529</strain>
    </source>
</reference>
<organism evidence="6 8">
    <name type="scientific">Cronobacter universalis NCTC 9529</name>
    <dbReference type="NCBI Taxonomy" id="1074000"/>
    <lineage>
        <taxon>Bacteria</taxon>
        <taxon>Pseudomonadati</taxon>
        <taxon>Pseudomonadota</taxon>
        <taxon>Gammaproteobacteria</taxon>
        <taxon>Enterobacterales</taxon>
        <taxon>Enterobacteriaceae</taxon>
        <taxon>Cronobacter</taxon>
    </lineage>
</organism>
<dbReference type="PROSITE" id="PS50977">
    <property type="entry name" value="HTH_TETR_2"/>
    <property type="match status" value="1"/>
</dbReference>
<reference evidence="7 9" key="4">
    <citation type="submission" date="2018-06" db="EMBL/GenBank/DDBJ databases">
        <authorList>
            <consortium name="Pathogen Informatics"/>
            <person name="Doyle S."/>
        </authorList>
    </citation>
    <scope>NUCLEOTIDE SEQUENCE [LARGE SCALE GENOMIC DNA]</scope>
    <source>
        <strain evidence="9">NCTC 9529</strain>
        <strain evidence="7">NCTC9529</strain>
    </source>
</reference>
<dbReference type="AlphaFoldDB" id="A0AAC8VTJ7"/>
<dbReference type="EMBL" id="CP012257">
    <property type="protein sequence ID" value="ALB56845.1"/>
    <property type="molecule type" value="Genomic_DNA"/>
</dbReference>
<dbReference type="Pfam" id="PF00440">
    <property type="entry name" value="TetR_N"/>
    <property type="match status" value="1"/>
</dbReference>
<evidence type="ECO:0000313" key="8">
    <source>
        <dbReference type="Proteomes" id="UP000061974"/>
    </source>
</evidence>
<keyword evidence="9" id="KW-1185">Reference proteome</keyword>
<reference evidence="8" key="2">
    <citation type="submission" date="2015-09" db="EMBL/GenBank/DDBJ databases">
        <title>Cronobacter genome sequencing and assembly.</title>
        <authorList>
            <person name="Descombes P."/>
            <person name="Baert L."/>
            <person name="Ngom-Bru C."/>
            <person name="Barretto C."/>
        </authorList>
    </citation>
    <scope>NUCLEOTIDE SEQUENCE [LARGE SCALE GENOMIC DNA]</scope>
    <source>
        <strain evidence="8">NCTC 9529</strain>
    </source>
</reference>
<keyword evidence="3" id="KW-0804">Transcription</keyword>
<dbReference type="Proteomes" id="UP000254849">
    <property type="component" value="Unassembled WGS sequence"/>
</dbReference>
<keyword evidence="1" id="KW-0805">Transcription regulation</keyword>
<protein>
    <submittedName>
        <fullName evidence="6">TetR family transcriptional regulator</fullName>
    </submittedName>
    <submittedName>
        <fullName evidence="7">Uncharacterized HTH-type transcriptional regulator yxaF</fullName>
    </submittedName>
</protein>
<feature type="DNA-binding region" description="H-T-H motif" evidence="4">
    <location>
        <begin position="29"/>
        <end position="48"/>
    </location>
</feature>
<dbReference type="SUPFAM" id="SSF46689">
    <property type="entry name" value="Homeodomain-like"/>
    <property type="match status" value="1"/>
</dbReference>
<name>A0AAC8VTJ7_9ENTR</name>
<dbReference type="Proteomes" id="UP000061974">
    <property type="component" value="Chromosome"/>
</dbReference>
<accession>A0AAC8VTJ7</accession>
<dbReference type="InterPro" id="IPR054156">
    <property type="entry name" value="YxaF_TetR_C"/>
</dbReference>
<evidence type="ECO:0000259" key="5">
    <source>
        <dbReference type="PROSITE" id="PS50977"/>
    </source>
</evidence>
<dbReference type="Gene3D" id="1.10.357.10">
    <property type="entry name" value="Tetracycline Repressor, domain 2"/>
    <property type="match status" value="1"/>
</dbReference>
<evidence type="ECO:0000313" key="6">
    <source>
        <dbReference type="EMBL" id="ALB56845.1"/>
    </source>
</evidence>
<keyword evidence="2 4" id="KW-0238">DNA-binding</keyword>
<dbReference type="RefSeq" id="WP_032805810.1">
    <property type="nucleotide sequence ID" value="NZ_AJKW01000017.1"/>
</dbReference>
<dbReference type="InterPro" id="IPR001647">
    <property type="entry name" value="HTH_TetR"/>
</dbReference>
<reference evidence="8" key="1">
    <citation type="submission" date="2015-07" db="EMBL/GenBank/DDBJ databases">
        <authorList>
            <person name="Moine D."/>
            <person name="Kassam M."/>
        </authorList>
    </citation>
    <scope>NUCLEOTIDE SEQUENCE [LARGE SCALE GENOMIC DNA]</scope>
    <source>
        <strain evidence="8">NCTC 9529</strain>
    </source>
</reference>
<sequence length="194" mass="21016">MSPRQTDGRQRVVAVAAEMLARHGLNATSIREMAKRAQAPFGSTYHYFPGGKQQVISEAVLQAGARVQRQLEGHLRDGLRPGLRAFLGLWREILLRSDFRQGCPVMAAAVEQPIEGEAVEALEAAALTFGQWKAILSASLQSHGHTYVDASQLATLIVASIEGAIVLCRAERSVAPFDHVARQLEILVHTKGSG</sequence>
<proteinExistence type="predicted"/>
<evidence type="ECO:0000256" key="1">
    <source>
        <dbReference type="ARBA" id="ARBA00023015"/>
    </source>
</evidence>
<dbReference type="InterPro" id="IPR036271">
    <property type="entry name" value="Tet_transcr_reg_TetR-rel_C_sf"/>
</dbReference>
<evidence type="ECO:0000313" key="9">
    <source>
        <dbReference type="Proteomes" id="UP000254849"/>
    </source>
</evidence>
<dbReference type="Pfam" id="PF21993">
    <property type="entry name" value="TetR_C_13_2"/>
    <property type="match status" value="1"/>
</dbReference>
<gene>
    <name evidence="7" type="primary">yxaF</name>
    <name evidence="6" type="ORF">AFK65_01165</name>
    <name evidence="7" type="ORF">NCTC9529_00236</name>
</gene>
<evidence type="ECO:0000256" key="4">
    <source>
        <dbReference type="PROSITE-ProRule" id="PRU00335"/>
    </source>
</evidence>
<evidence type="ECO:0000256" key="3">
    <source>
        <dbReference type="ARBA" id="ARBA00023163"/>
    </source>
</evidence>
<dbReference type="GO" id="GO:0003677">
    <property type="term" value="F:DNA binding"/>
    <property type="evidence" value="ECO:0007669"/>
    <property type="project" value="UniProtKB-UniRule"/>
</dbReference>
<evidence type="ECO:0000256" key="2">
    <source>
        <dbReference type="ARBA" id="ARBA00023125"/>
    </source>
</evidence>